<reference evidence="2" key="1">
    <citation type="journal article" date="2020" name="Phytopathology">
        <title>Genome Sequence Resources of Colletotrichum truncatum, C. plurivorum, C. musicola, and C. sojae: Four Species Pathogenic to Soybean (Glycine max).</title>
        <authorList>
            <person name="Rogerio F."/>
            <person name="Boufleur T.R."/>
            <person name="Ciampi-Guillardi M."/>
            <person name="Sukno S.A."/>
            <person name="Thon M.R."/>
            <person name="Massola Junior N.S."/>
            <person name="Baroncelli R."/>
        </authorList>
    </citation>
    <scope>NUCLEOTIDE SEQUENCE</scope>
    <source>
        <strain evidence="2">LFN0074</strain>
    </source>
</reference>
<feature type="chain" id="PRO_5034777555" evidence="1">
    <location>
        <begin position="18"/>
        <end position="66"/>
    </location>
</feature>
<keyword evidence="1" id="KW-0732">Signal</keyword>
<dbReference type="AlphaFoldDB" id="A0A8H6KVX9"/>
<comment type="caution">
    <text evidence="2">The sequence shown here is derived from an EMBL/GenBank/DDBJ whole genome shotgun (WGS) entry which is preliminary data.</text>
</comment>
<dbReference type="Proteomes" id="UP000639643">
    <property type="component" value="Unassembled WGS sequence"/>
</dbReference>
<evidence type="ECO:0000256" key="1">
    <source>
        <dbReference type="SAM" id="SignalP"/>
    </source>
</evidence>
<keyword evidence="3" id="KW-1185">Reference proteome</keyword>
<sequence length="66" mass="6893">MKFSAVLLSVFAAVAFAAPAPRAVEDVSPRDTDELAVRQLPWTCNCINGRKVCCGGPNGACSYGSC</sequence>
<gene>
    <name evidence="2" type="ORF">CMUS01_04525</name>
</gene>
<feature type="signal peptide" evidence="1">
    <location>
        <begin position="1"/>
        <end position="17"/>
    </location>
</feature>
<organism evidence="2 3">
    <name type="scientific">Colletotrichum musicola</name>
    <dbReference type="NCBI Taxonomy" id="2175873"/>
    <lineage>
        <taxon>Eukaryota</taxon>
        <taxon>Fungi</taxon>
        <taxon>Dikarya</taxon>
        <taxon>Ascomycota</taxon>
        <taxon>Pezizomycotina</taxon>
        <taxon>Sordariomycetes</taxon>
        <taxon>Hypocreomycetidae</taxon>
        <taxon>Glomerellales</taxon>
        <taxon>Glomerellaceae</taxon>
        <taxon>Colletotrichum</taxon>
        <taxon>Colletotrichum orchidearum species complex</taxon>
    </lineage>
</organism>
<name>A0A8H6KVX9_9PEZI</name>
<evidence type="ECO:0000313" key="3">
    <source>
        <dbReference type="Proteomes" id="UP000639643"/>
    </source>
</evidence>
<dbReference type="EMBL" id="WIGM01000124">
    <property type="protein sequence ID" value="KAF6838674.1"/>
    <property type="molecule type" value="Genomic_DNA"/>
</dbReference>
<protein>
    <submittedName>
        <fullName evidence="2">Uncharacterized protein</fullName>
    </submittedName>
</protein>
<proteinExistence type="predicted"/>
<evidence type="ECO:0000313" key="2">
    <source>
        <dbReference type="EMBL" id="KAF6838674.1"/>
    </source>
</evidence>
<accession>A0A8H6KVX9</accession>